<evidence type="ECO:0000256" key="6">
    <source>
        <dbReference type="RuleBase" id="RU367120"/>
    </source>
</evidence>
<dbReference type="PANTHER" id="PTHR11129:SF2">
    <property type="entry name" value="GERANYLGERANYL TRANSFERASE TYPE-2 SUBUNIT ALPHA"/>
    <property type="match status" value="1"/>
</dbReference>
<dbReference type="Pfam" id="PF01239">
    <property type="entry name" value="PPTA"/>
    <property type="match status" value="5"/>
</dbReference>
<feature type="compositionally biased region" description="Low complexity" evidence="7">
    <location>
        <begin position="84"/>
        <end position="123"/>
    </location>
</feature>
<evidence type="ECO:0000313" key="8">
    <source>
        <dbReference type="EMBL" id="KAK3387284.1"/>
    </source>
</evidence>
<keyword evidence="2 6" id="KW-0637">Prenyltransferase</keyword>
<dbReference type="PANTHER" id="PTHR11129">
    <property type="entry name" value="PROTEIN FARNESYLTRANSFERASE ALPHA SUBUNIT/RAB GERANYLGERANYL TRANSFERASE ALPHA SUBUNIT"/>
    <property type="match status" value="1"/>
</dbReference>
<protein>
    <recommendedName>
        <fullName evidence="6">Geranylgeranyl transferase type-2 subunit alpha</fullName>
        <ecNumber evidence="6">2.5.1.60</ecNumber>
    </recommendedName>
    <alternativeName>
        <fullName evidence="6">Geranylgeranyl transferase type II subunit alpha</fullName>
    </alternativeName>
</protein>
<evidence type="ECO:0000256" key="2">
    <source>
        <dbReference type="ARBA" id="ARBA00022602"/>
    </source>
</evidence>
<name>A0AAE0NTL9_9PEZI</name>
<gene>
    <name evidence="8" type="ORF">B0H63DRAFT_469719</name>
</gene>
<comment type="function">
    <text evidence="6">Catalyzes the transfer of a geranyl-geranyl moiety from geranyl-geranyl pyrophosphate to cysteines occuring in specific C-terminal amino acid sequences.</text>
</comment>
<dbReference type="Proteomes" id="UP001285441">
    <property type="component" value="Unassembled WGS sequence"/>
</dbReference>
<keyword evidence="3 6" id="KW-0808">Transferase</keyword>
<reference evidence="8" key="2">
    <citation type="submission" date="2023-06" db="EMBL/GenBank/DDBJ databases">
        <authorList>
            <consortium name="Lawrence Berkeley National Laboratory"/>
            <person name="Haridas S."/>
            <person name="Hensen N."/>
            <person name="Bonometti L."/>
            <person name="Westerberg I."/>
            <person name="Brannstrom I.O."/>
            <person name="Guillou S."/>
            <person name="Cros-Aarteil S."/>
            <person name="Calhoun S."/>
            <person name="Kuo A."/>
            <person name="Mondo S."/>
            <person name="Pangilinan J."/>
            <person name="Riley R."/>
            <person name="LaButti K."/>
            <person name="Andreopoulos B."/>
            <person name="Lipzen A."/>
            <person name="Chen C."/>
            <person name="Yanf M."/>
            <person name="Daum C."/>
            <person name="Ng V."/>
            <person name="Clum A."/>
            <person name="Steindorff A."/>
            <person name="Ohm R."/>
            <person name="Martin F."/>
            <person name="Silar P."/>
            <person name="Natvig D."/>
            <person name="Lalanne C."/>
            <person name="Gautier V."/>
            <person name="Ament-velasquez S.L."/>
            <person name="Kruys A."/>
            <person name="Hutchinson M.I."/>
            <person name="Powell A.J."/>
            <person name="Barry K."/>
            <person name="Miller A.N."/>
            <person name="Grigoriev I.V."/>
            <person name="Debuchy R."/>
            <person name="Gladieux P."/>
            <person name="Thoren M.H."/>
            <person name="Johannesson H."/>
        </authorList>
    </citation>
    <scope>NUCLEOTIDE SEQUENCE</scope>
    <source>
        <strain evidence="8">CBS 232.78</strain>
    </source>
</reference>
<feature type="region of interest" description="Disordered" evidence="7">
    <location>
        <begin position="84"/>
        <end position="170"/>
    </location>
</feature>
<dbReference type="EC" id="2.5.1.60" evidence="6"/>
<organism evidence="8 9">
    <name type="scientific">Podospora didyma</name>
    <dbReference type="NCBI Taxonomy" id="330526"/>
    <lineage>
        <taxon>Eukaryota</taxon>
        <taxon>Fungi</taxon>
        <taxon>Dikarya</taxon>
        <taxon>Ascomycota</taxon>
        <taxon>Pezizomycotina</taxon>
        <taxon>Sordariomycetes</taxon>
        <taxon>Sordariomycetidae</taxon>
        <taxon>Sordariales</taxon>
        <taxon>Podosporaceae</taxon>
        <taxon>Podospora</taxon>
    </lineage>
</organism>
<feature type="region of interest" description="Disordered" evidence="7">
    <location>
        <begin position="1"/>
        <end position="21"/>
    </location>
</feature>
<sequence>MADQGGSQHGIARTSRVRTEAQKQAELGKIKDYLELESQLRSLVAQDVSSPEVFKLTSRLLRLNPEYYTIWNVRRRSLISSLLSESSPGSSLSKASATSSATATTPSSSAVLSSSSSTATLPSRDPPKTGPNGTTADGAVGEDGAPESRQPQQINTVNESDGLKTVPEDKNSQKNLENLFKSELLFTIPLLLESPKCYWIWSYRLWILRQAIEHLLPSGARLIWEDELKLASKMLIKDKRNFHAWGYRRQVVSQLESIELEGSSMAEAEFAYTTKMVEADLSNFSAWHSRSKLIPRVLSERKADDVTRKDFLEKELNILREALNVGPEDQSLWYYHQFLMLNLVDFVGHSTIAPGLTIEDRVTYVTCEIDFIKDLLEDYDDVKSIYEALLDDTLLLSQLEERKPDSSESSDLAEWLRKLKELDPMRDGRWNDVERDYGLKGEIIAAGKP</sequence>
<comment type="catalytic activity">
    <reaction evidence="5 6">
        <text>geranylgeranyl diphosphate + L-cysteinyl-[protein] = S-geranylgeranyl-L-cysteinyl-[protein] + diphosphate</text>
        <dbReference type="Rhea" id="RHEA:21240"/>
        <dbReference type="Rhea" id="RHEA-COMP:10131"/>
        <dbReference type="Rhea" id="RHEA-COMP:11537"/>
        <dbReference type="ChEBI" id="CHEBI:29950"/>
        <dbReference type="ChEBI" id="CHEBI:33019"/>
        <dbReference type="ChEBI" id="CHEBI:57533"/>
        <dbReference type="ChEBI" id="CHEBI:86021"/>
        <dbReference type="EC" id="2.5.1.60"/>
    </reaction>
</comment>
<comment type="caution">
    <text evidence="8">The sequence shown here is derived from an EMBL/GenBank/DDBJ whole genome shotgun (WGS) entry which is preliminary data.</text>
</comment>
<keyword evidence="9" id="KW-1185">Reference proteome</keyword>
<dbReference type="InterPro" id="IPR002088">
    <property type="entry name" value="Prenyl_trans_a"/>
</dbReference>
<dbReference type="EMBL" id="JAULSW010000003">
    <property type="protein sequence ID" value="KAK3387284.1"/>
    <property type="molecule type" value="Genomic_DNA"/>
</dbReference>
<evidence type="ECO:0000256" key="3">
    <source>
        <dbReference type="ARBA" id="ARBA00022679"/>
    </source>
</evidence>
<evidence type="ECO:0000256" key="7">
    <source>
        <dbReference type="SAM" id="MobiDB-lite"/>
    </source>
</evidence>
<keyword evidence="4" id="KW-0677">Repeat</keyword>
<comment type="similarity">
    <text evidence="1 6">Belongs to the protein prenyltransferase subunit alpha family.</text>
</comment>
<dbReference type="Gene3D" id="1.25.40.120">
    <property type="entry name" value="Protein prenylyltransferase"/>
    <property type="match status" value="2"/>
</dbReference>
<dbReference type="PROSITE" id="PS51147">
    <property type="entry name" value="PFTA"/>
    <property type="match status" value="4"/>
</dbReference>
<accession>A0AAE0NTL9</accession>
<evidence type="ECO:0000256" key="1">
    <source>
        <dbReference type="ARBA" id="ARBA00006734"/>
    </source>
</evidence>
<dbReference type="GO" id="GO:0004663">
    <property type="term" value="F:Rab geranylgeranyltransferase activity"/>
    <property type="evidence" value="ECO:0007669"/>
    <property type="project" value="UniProtKB-UniRule"/>
</dbReference>
<evidence type="ECO:0000256" key="4">
    <source>
        <dbReference type="ARBA" id="ARBA00022737"/>
    </source>
</evidence>
<dbReference type="AlphaFoldDB" id="A0AAE0NTL9"/>
<dbReference type="SUPFAM" id="SSF48439">
    <property type="entry name" value="Protein prenylyltransferase"/>
    <property type="match status" value="1"/>
</dbReference>
<dbReference type="GO" id="GO:0097354">
    <property type="term" value="P:prenylation"/>
    <property type="evidence" value="ECO:0007669"/>
    <property type="project" value="UniProtKB-UniRule"/>
</dbReference>
<dbReference type="GO" id="GO:0005968">
    <property type="term" value="C:Rab-protein geranylgeranyltransferase complex"/>
    <property type="evidence" value="ECO:0007669"/>
    <property type="project" value="TreeGrafter"/>
</dbReference>
<evidence type="ECO:0000256" key="5">
    <source>
        <dbReference type="ARBA" id="ARBA00047658"/>
    </source>
</evidence>
<feature type="compositionally biased region" description="Polar residues" evidence="7">
    <location>
        <begin position="149"/>
        <end position="159"/>
    </location>
</feature>
<evidence type="ECO:0000313" key="9">
    <source>
        <dbReference type="Proteomes" id="UP001285441"/>
    </source>
</evidence>
<proteinExistence type="inferred from homology"/>
<reference evidence="8" key="1">
    <citation type="journal article" date="2023" name="Mol. Phylogenet. Evol.">
        <title>Genome-scale phylogeny and comparative genomics of the fungal order Sordariales.</title>
        <authorList>
            <person name="Hensen N."/>
            <person name="Bonometti L."/>
            <person name="Westerberg I."/>
            <person name="Brannstrom I.O."/>
            <person name="Guillou S."/>
            <person name="Cros-Aarteil S."/>
            <person name="Calhoun S."/>
            <person name="Haridas S."/>
            <person name="Kuo A."/>
            <person name="Mondo S."/>
            <person name="Pangilinan J."/>
            <person name="Riley R."/>
            <person name="LaButti K."/>
            <person name="Andreopoulos B."/>
            <person name="Lipzen A."/>
            <person name="Chen C."/>
            <person name="Yan M."/>
            <person name="Daum C."/>
            <person name="Ng V."/>
            <person name="Clum A."/>
            <person name="Steindorff A."/>
            <person name="Ohm R.A."/>
            <person name="Martin F."/>
            <person name="Silar P."/>
            <person name="Natvig D.O."/>
            <person name="Lalanne C."/>
            <person name="Gautier V."/>
            <person name="Ament-Velasquez S.L."/>
            <person name="Kruys A."/>
            <person name="Hutchinson M.I."/>
            <person name="Powell A.J."/>
            <person name="Barry K."/>
            <person name="Miller A.N."/>
            <person name="Grigoriev I.V."/>
            <person name="Debuchy R."/>
            <person name="Gladieux P."/>
            <person name="Hiltunen Thoren M."/>
            <person name="Johannesson H."/>
        </authorList>
    </citation>
    <scope>NUCLEOTIDE SEQUENCE</scope>
    <source>
        <strain evidence="8">CBS 232.78</strain>
    </source>
</reference>